<organism evidence="2 3">
    <name type="scientific">Fluviicola taffensis (strain DSM 16823 / NCIMB 13979 / RW262)</name>
    <dbReference type="NCBI Taxonomy" id="755732"/>
    <lineage>
        <taxon>Bacteria</taxon>
        <taxon>Pseudomonadati</taxon>
        <taxon>Bacteroidota</taxon>
        <taxon>Flavobacteriia</taxon>
        <taxon>Flavobacteriales</taxon>
        <taxon>Crocinitomicaceae</taxon>
        <taxon>Fluviicola</taxon>
    </lineage>
</organism>
<dbReference type="KEGG" id="fte:Fluta_1279"/>
<evidence type="ECO:0000313" key="2">
    <source>
        <dbReference type="EMBL" id="AEA43274.1"/>
    </source>
</evidence>
<name>F2IC48_FLUTR</name>
<feature type="transmembrane region" description="Helical" evidence="1">
    <location>
        <begin position="51"/>
        <end position="68"/>
    </location>
</feature>
<keyword evidence="1" id="KW-0812">Transmembrane</keyword>
<evidence type="ECO:0000256" key="1">
    <source>
        <dbReference type="SAM" id="Phobius"/>
    </source>
</evidence>
<keyword evidence="1" id="KW-1133">Transmembrane helix</keyword>
<keyword evidence="1" id="KW-0472">Membrane</keyword>
<evidence type="ECO:0000313" key="3">
    <source>
        <dbReference type="Proteomes" id="UP000007463"/>
    </source>
</evidence>
<reference evidence="2 3" key="1">
    <citation type="journal article" date="2011" name="Stand. Genomic Sci.">
        <title>Complete genome sequence of the gliding freshwater bacterium Fluviicola taffensis type strain (RW262).</title>
        <authorList>
            <person name="Woyke T."/>
            <person name="Chertkov O."/>
            <person name="Lapidus A."/>
            <person name="Nolan M."/>
            <person name="Lucas S."/>
            <person name="Del Rio T.G."/>
            <person name="Tice H."/>
            <person name="Cheng J.F."/>
            <person name="Tapia R."/>
            <person name="Han C."/>
            <person name="Goodwin L."/>
            <person name="Pitluck S."/>
            <person name="Liolios K."/>
            <person name="Pagani I."/>
            <person name="Ivanova N."/>
            <person name="Huntemann M."/>
            <person name="Mavromatis K."/>
            <person name="Mikhailova N."/>
            <person name="Pati A."/>
            <person name="Chen A."/>
            <person name="Palaniappan K."/>
            <person name="Land M."/>
            <person name="Hauser L."/>
            <person name="Brambilla E.M."/>
            <person name="Rohde M."/>
            <person name="Mwirichia R."/>
            <person name="Sikorski J."/>
            <person name="Tindall B.J."/>
            <person name="Goker M."/>
            <person name="Bristow J."/>
            <person name="Eisen J.A."/>
            <person name="Markowitz V."/>
            <person name="Hugenholtz P."/>
            <person name="Klenk H.P."/>
            <person name="Kyrpides N.C."/>
        </authorList>
    </citation>
    <scope>NUCLEOTIDE SEQUENCE [LARGE SCALE GENOMIC DNA]</scope>
    <source>
        <strain evidence="3">DSM 16823 / RW262 / RW262</strain>
    </source>
</reference>
<dbReference type="Proteomes" id="UP000007463">
    <property type="component" value="Chromosome"/>
</dbReference>
<keyword evidence="3" id="KW-1185">Reference proteome</keyword>
<reference evidence="3" key="2">
    <citation type="submission" date="2011-02" db="EMBL/GenBank/DDBJ databases">
        <title>The complete genome of Fluviicola taffensis DSM 16823.</title>
        <authorList>
            <consortium name="US DOE Joint Genome Institute (JGI-PGF)"/>
            <person name="Lucas S."/>
            <person name="Copeland A."/>
            <person name="Lapidus A."/>
            <person name="Bruce D."/>
            <person name="Goodwin L."/>
            <person name="Pitluck S."/>
            <person name="Kyrpides N."/>
            <person name="Mavromatis K."/>
            <person name="Ivanova N."/>
            <person name="Mikhailova N."/>
            <person name="Pagani I."/>
            <person name="Chertkov O."/>
            <person name="Detter J.C."/>
            <person name="Han C."/>
            <person name="Tapia R."/>
            <person name="Land M."/>
            <person name="Hauser L."/>
            <person name="Markowitz V."/>
            <person name="Cheng J.-F."/>
            <person name="Hugenholtz P."/>
            <person name="Woyke T."/>
            <person name="Wu D."/>
            <person name="Tindall B."/>
            <person name="Pomrenke H.G."/>
            <person name="Brambilla E."/>
            <person name="Klenk H.-P."/>
            <person name="Eisen J.A."/>
        </authorList>
    </citation>
    <scope>NUCLEOTIDE SEQUENCE [LARGE SCALE GENOMIC DNA]</scope>
    <source>
        <strain evidence="3">DSM 16823 / RW262 / RW262</strain>
    </source>
</reference>
<dbReference type="HOGENOM" id="CLU_2522681_0_0_10"/>
<proteinExistence type="predicted"/>
<gene>
    <name evidence="2" type="ordered locus">Fluta_1279</name>
</gene>
<sequence>MWYISFKIHYANNDVHMEAFGVYPREMYRDFNSYFEFAYGNGNWKYRMNRLIFEIAIWLILSTLFIFIKRTRISKYQNENIIDQ</sequence>
<accession>F2IC48</accession>
<dbReference type="EMBL" id="CP002542">
    <property type="protein sequence ID" value="AEA43274.1"/>
    <property type="molecule type" value="Genomic_DNA"/>
</dbReference>
<dbReference type="AlphaFoldDB" id="F2IC48"/>
<protein>
    <submittedName>
        <fullName evidence="2">Uncharacterized protein</fullName>
    </submittedName>
</protein>